<dbReference type="InterPro" id="IPR057984">
    <property type="entry name" value="PATROL1_C"/>
</dbReference>
<accession>A0ABC8TUG0</accession>
<dbReference type="AlphaFoldDB" id="A0ABC8TUG0"/>
<dbReference type="InterPro" id="IPR036691">
    <property type="entry name" value="Endo/exonu/phosph_ase_sf"/>
</dbReference>
<evidence type="ECO:0000259" key="1">
    <source>
        <dbReference type="PROSITE" id="PS51259"/>
    </source>
</evidence>
<sequence>MKVLIWNVRKIGKVEKQREAKDYLRAQEVDLIGLVETKVRSGKVARITSVEGARLDSILPQFDSILNQICGLIEDKLRDLVVSSIFKASLEGYVWLLLDGGPSRAFSDSDITKMEDDLNILKDLFVADGEGLPRSLVEVEAKFAHQILSLFSLQTESVIHMLMTASENISVGLESHNNGSMSLGDAYTLIRVLCHKKDREASKFLKRQYQLPASSEYDDTPLKDSSFKSPLVADLLKRSASFRWSEKGHSSFSSIKKRLQDATSEIRHAACRNDLTGYEATSAVTLWTLSTLESPDCDSLLCLNLWRSLMDTGLSMPWNNKSLEPLACQIPLMGLEQTLDCSLLLT</sequence>
<dbReference type="InterPro" id="IPR014772">
    <property type="entry name" value="Munc13_dom-2"/>
</dbReference>
<feature type="domain" description="MHD2" evidence="1">
    <location>
        <begin position="52"/>
        <end position="162"/>
    </location>
</feature>
<dbReference type="InterPro" id="IPR008528">
    <property type="entry name" value="unc-13_homologue"/>
</dbReference>
<dbReference type="Pfam" id="PF25761">
    <property type="entry name" value="TPR_PATROL1"/>
    <property type="match status" value="1"/>
</dbReference>
<dbReference type="Gene3D" id="3.60.10.10">
    <property type="entry name" value="Endonuclease/exonuclease/phosphatase"/>
    <property type="match status" value="1"/>
</dbReference>
<reference evidence="2 3" key="1">
    <citation type="submission" date="2024-02" db="EMBL/GenBank/DDBJ databases">
        <authorList>
            <person name="Vignale AGUSTIN F."/>
            <person name="Sosa J E."/>
            <person name="Modenutti C."/>
        </authorList>
    </citation>
    <scope>NUCLEOTIDE SEQUENCE [LARGE SCALE GENOMIC DNA]</scope>
</reference>
<dbReference type="PANTHER" id="PTHR31280">
    <property type="entry name" value="PROTEIN UNC-13 HOMOLOG"/>
    <property type="match status" value="1"/>
</dbReference>
<dbReference type="Proteomes" id="UP001642360">
    <property type="component" value="Unassembled WGS sequence"/>
</dbReference>
<organism evidence="2 3">
    <name type="scientific">Ilex paraguariensis</name>
    <name type="common">yerba mate</name>
    <dbReference type="NCBI Taxonomy" id="185542"/>
    <lineage>
        <taxon>Eukaryota</taxon>
        <taxon>Viridiplantae</taxon>
        <taxon>Streptophyta</taxon>
        <taxon>Embryophyta</taxon>
        <taxon>Tracheophyta</taxon>
        <taxon>Spermatophyta</taxon>
        <taxon>Magnoliopsida</taxon>
        <taxon>eudicotyledons</taxon>
        <taxon>Gunneridae</taxon>
        <taxon>Pentapetalae</taxon>
        <taxon>asterids</taxon>
        <taxon>campanulids</taxon>
        <taxon>Aquifoliales</taxon>
        <taxon>Aquifoliaceae</taxon>
        <taxon>Ilex</taxon>
    </lineage>
</organism>
<protein>
    <recommendedName>
        <fullName evidence="1">MHD2 domain-containing protein</fullName>
    </recommendedName>
</protein>
<dbReference type="EMBL" id="CAUOFW020006168">
    <property type="protein sequence ID" value="CAK9173061.1"/>
    <property type="molecule type" value="Genomic_DNA"/>
</dbReference>
<name>A0ABC8TUG0_9AQUA</name>
<keyword evidence="3" id="KW-1185">Reference proteome</keyword>
<dbReference type="PANTHER" id="PTHR31280:SF3">
    <property type="entry name" value="DNA TOPOISOMERASE 4 SUBUNIT B (DUF810)"/>
    <property type="match status" value="1"/>
</dbReference>
<dbReference type="PROSITE" id="PS51259">
    <property type="entry name" value="MHD2"/>
    <property type="match status" value="1"/>
</dbReference>
<comment type="caution">
    <text evidence="2">The sequence shown here is derived from an EMBL/GenBank/DDBJ whole genome shotgun (WGS) entry which is preliminary data.</text>
</comment>
<dbReference type="SUPFAM" id="SSF56219">
    <property type="entry name" value="DNase I-like"/>
    <property type="match status" value="1"/>
</dbReference>
<evidence type="ECO:0000313" key="2">
    <source>
        <dbReference type="EMBL" id="CAK9173061.1"/>
    </source>
</evidence>
<proteinExistence type="predicted"/>
<gene>
    <name evidence="2" type="ORF">ILEXP_LOCUS42809</name>
</gene>
<evidence type="ECO:0000313" key="3">
    <source>
        <dbReference type="Proteomes" id="UP001642360"/>
    </source>
</evidence>